<dbReference type="PANTHER" id="PTHR43022">
    <property type="entry name" value="PROTEIN SMF"/>
    <property type="match status" value="1"/>
</dbReference>
<proteinExistence type="inferred from homology"/>
<dbReference type="InterPro" id="IPR010994">
    <property type="entry name" value="RuvA_2-like"/>
</dbReference>
<protein>
    <submittedName>
        <fullName evidence="3">DNA-protecting protein DprA</fullName>
    </submittedName>
</protein>
<evidence type="ECO:0000256" key="1">
    <source>
        <dbReference type="ARBA" id="ARBA00006525"/>
    </source>
</evidence>
<organism evidence="3 4">
    <name type="scientific">Acetobacterium fimetarium</name>
    <dbReference type="NCBI Taxonomy" id="52691"/>
    <lineage>
        <taxon>Bacteria</taxon>
        <taxon>Bacillati</taxon>
        <taxon>Bacillota</taxon>
        <taxon>Clostridia</taxon>
        <taxon>Eubacteriales</taxon>
        <taxon>Eubacteriaceae</taxon>
        <taxon>Acetobacterium</taxon>
    </lineage>
</organism>
<dbReference type="SUPFAM" id="SSF47781">
    <property type="entry name" value="RuvA domain 2-like"/>
    <property type="match status" value="1"/>
</dbReference>
<evidence type="ECO:0000313" key="4">
    <source>
        <dbReference type="Proteomes" id="UP000603234"/>
    </source>
</evidence>
<comment type="caution">
    <text evidence="3">The sequence shown here is derived from an EMBL/GenBank/DDBJ whole genome shotgun (WGS) entry which is preliminary data.</text>
</comment>
<dbReference type="PANTHER" id="PTHR43022:SF1">
    <property type="entry name" value="PROTEIN SMF"/>
    <property type="match status" value="1"/>
</dbReference>
<evidence type="ECO:0000313" key="3">
    <source>
        <dbReference type="EMBL" id="MBC3805047.1"/>
    </source>
</evidence>
<comment type="similarity">
    <text evidence="1">Belongs to the DprA/Smf family.</text>
</comment>
<dbReference type="NCBIfam" id="TIGR00732">
    <property type="entry name" value="dprA"/>
    <property type="match status" value="1"/>
</dbReference>
<dbReference type="SUPFAM" id="SSF102405">
    <property type="entry name" value="MCP/YpsA-like"/>
    <property type="match status" value="1"/>
</dbReference>
<evidence type="ECO:0000259" key="2">
    <source>
        <dbReference type="Pfam" id="PF02481"/>
    </source>
</evidence>
<dbReference type="InterPro" id="IPR057666">
    <property type="entry name" value="DrpA_SLOG"/>
</dbReference>
<dbReference type="Gene3D" id="3.40.50.450">
    <property type="match status" value="1"/>
</dbReference>
<dbReference type="Proteomes" id="UP000603234">
    <property type="component" value="Unassembled WGS sequence"/>
</dbReference>
<reference evidence="3 4" key="1">
    <citation type="journal article" date="2020" name="mSystems">
        <title>Defining Genomic and Predicted Metabolic Features of the Acetobacterium Genus.</title>
        <authorList>
            <person name="Ross D.E."/>
            <person name="Marshall C.W."/>
            <person name="Gulliver D."/>
            <person name="May H.D."/>
            <person name="Norman R.S."/>
        </authorList>
    </citation>
    <scope>NUCLEOTIDE SEQUENCE [LARGE SCALE GENOMIC DNA]</scope>
    <source>
        <strain evidence="3 4">DSM 8238</strain>
    </source>
</reference>
<dbReference type="EMBL" id="WJBC01000018">
    <property type="protein sequence ID" value="MBC3805047.1"/>
    <property type="molecule type" value="Genomic_DNA"/>
</dbReference>
<gene>
    <name evidence="3" type="primary">dprA</name>
    <name evidence="3" type="ORF">GH808_11455</name>
</gene>
<dbReference type="Pfam" id="PF02481">
    <property type="entry name" value="DNA_processg_A"/>
    <property type="match status" value="1"/>
</dbReference>
<accession>A0ABR6WWS9</accession>
<feature type="domain" description="Smf/DprA SLOG" evidence="2">
    <location>
        <begin position="75"/>
        <end position="280"/>
    </location>
</feature>
<name>A0ABR6WWS9_9FIRM</name>
<dbReference type="Pfam" id="PF14520">
    <property type="entry name" value="HHH_5"/>
    <property type="match status" value="1"/>
</dbReference>
<keyword evidence="4" id="KW-1185">Reference proteome</keyword>
<dbReference type="RefSeq" id="WP_186842934.1">
    <property type="nucleotide sequence ID" value="NZ_WJBC01000018.1"/>
</dbReference>
<sequence length="375" mass="40920">MEYWIWLNQLRGIGPVTQKKLLAHFKTPQRIYESSADELASVPGMGSALAQSIGEARSLDGAFCVLEELNQQNMKVLVYDDPRYPNLAKAWPATPLVLYYLGTIRKNSVGLGIVGSRRCSAYGKQVAVEAAEWLAQQDIPVISGLAKGIDGYAHTACLKAGGYTIAFLGNGLDLCYPKEHRALQAAIIENGAVISRYLPGTKPRPEHFPQRNGLISSWSRKLLVAEAGEKSGALSTAQFAKALNREILVPPHEIYRTSGQGTNQLLKNGATLYLKPAQLIFSAAPFLSETDEMAAPVTTSPSNRLPKRSPRKLTPDEAKIQAVLISSEKNIQQIEALTGIDQVHLIEQLAIMELEGLVTLSGSGCYKLTDEEPFY</sequence>
<dbReference type="InterPro" id="IPR003488">
    <property type="entry name" value="DprA"/>
</dbReference>